<dbReference type="Ensembl" id="ENSSRHT00000102472.1">
    <property type="protein sequence ID" value="ENSSRHP00000099770.1"/>
    <property type="gene ID" value="ENSSRHG00000048935.1"/>
</dbReference>
<evidence type="ECO:0000256" key="4">
    <source>
        <dbReference type="ARBA" id="ARBA00022692"/>
    </source>
</evidence>
<evidence type="ECO:0000256" key="14">
    <source>
        <dbReference type="SAM" id="Phobius"/>
    </source>
</evidence>
<feature type="disulfide bond" evidence="11">
    <location>
        <begin position="153"/>
        <end position="162"/>
    </location>
</feature>
<dbReference type="PANTHER" id="PTHR24043">
    <property type="entry name" value="SCAVENGER RECEPTOR CLASS F"/>
    <property type="match status" value="1"/>
</dbReference>
<evidence type="ECO:0000256" key="1">
    <source>
        <dbReference type="ARBA" id="ARBA00004162"/>
    </source>
</evidence>
<keyword evidence="12" id="KW-0479">Metal-binding</keyword>
<keyword evidence="19" id="KW-1185">Reference proteome</keyword>
<dbReference type="PRINTS" id="PR00011">
    <property type="entry name" value="EGFLAMININ"/>
</dbReference>
<comment type="subcellular location">
    <subcellularLocation>
        <location evidence="1">Cell membrane</location>
        <topology evidence="1">Single-pass membrane protein</topology>
    </subcellularLocation>
</comment>
<feature type="domain" description="EGF-like" evidence="15">
    <location>
        <begin position="171"/>
        <end position="206"/>
    </location>
</feature>
<dbReference type="FunFam" id="2.170.300.10:FF:000002">
    <property type="entry name" value="Multiple epidermal growth factor-like domains 10"/>
    <property type="match status" value="1"/>
</dbReference>
<dbReference type="FunFam" id="2.170.300.10:FF:000007">
    <property type="entry name" value="multiple epidermal growth factor-like domains protein 10"/>
    <property type="match status" value="1"/>
</dbReference>
<dbReference type="InterPro" id="IPR057138">
    <property type="entry name" value="EGF_PEAR1L-like"/>
</dbReference>
<organism evidence="18 19">
    <name type="scientific">Sinocyclocheilus rhinocerous</name>
    <dbReference type="NCBI Taxonomy" id="307959"/>
    <lineage>
        <taxon>Eukaryota</taxon>
        <taxon>Metazoa</taxon>
        <taxon>Chordata</taxon>
        <taxon>Craniata</taxon>
        <taxon>Vertebrata</taxon>
        <taxon>Euteleostomi</taxon>
        <taxon>Actinopterygii</taxon>
        <taxon>Neopterygii</taxon>
        <taxon>Teleostei</taxon>
        <taxon>Ostariophysi</taxon>
        <taxon>Cypriniformes</taxon>
        <taxon>Cyprinidae</taxon>
        <taxon>Cyprininae</taxon>
        <taxon>Sinocyclocheilus</taxon>
    </lineage>
</organism>
<dbReference type="Gene3D" id="2.10.25.140">
    <property type="match status" value="1"/>
</dbReference>
<feature type="domain" description="Laminin EGF-like" evidence="16">
    <location>
        <begin position="494"/>
        <end position="541"/>
    </location>
</feature>
<dbReference type="Pfam" id="PF12661">
    <property type="entry name" value="hEGF"/>
    <property type="match status" value="3"/>
</dbReference>
<dbReference type="SMART" id="SM00180">
    <property type="entry name" value="EGF_Lam"/>
    <property type="match status" value="10"/>
</dbReference>
<evidence type="ECO:0000259" key="17">
    <source>
        <dbReference type="PROSITE" id="PS50966"/>
    </source>
</evidence>
<gene>
    <name evidence="18" type="primary">LOC107742889</name>
</gene>
<dbReference type="PANTHER" id="PTHR24043:SF8">
    <property type="entry name" value="EGF-LIKE DOMAIN-CONTAINING PROTEIN"/>
    <property type="match status" value="1"/>
</dbReference>
<feature type="disulfide bond" evidence="11">
    <location>
        <begin position="196"/>
        <end position="205"/>
    </location>
</feature>
<dbReference type="GO" id="GO:0008270">
    <property type="term" value="F:zinc ion binding"/>
    <property type="evidence" value="ECO:0007669"/>
    <property type="project" value="UniProtKB-KW"/>
</dbReference>
<keyword evidence="9 11" id="KW-1015">Disulfide bond</keyword>
<keyword evidence="2" id="KW-1003">Cell membrane</keyword>
<keyword evidence="7 14" id="KW-1133">Transmembrane helix</keyword>
<dbReference type="PROSITE" id="PS01186">
    <property type="entry name" value="EGF_2"/>
    <property type="match status" value="2"/>
</dbReference>
<dbReference type="InterPro" id="IPR007527">
    <property type="entry name" value="Znf_SWIM"/>
</dbReference>
<dbReference type="SMART" id="SM00181">
    <property type="entry name" value="EGF"/>
    <property type="match status" value="14"/>
</dbReference>
<feature type="domain" description="EGF-like" evidence="15">
    <location>
        <begin position="529"/>
        <end position="564"/>
    </location>
</feature>
<name>A0A673NCE7_9TELE</name>
<feature type="disulfide bond" evidence="11">
    <location>
        <begin position="685"/>
        <end position="694"/>
    </location>
</feature>
<evidence type="ECO:0000256" key="2">
    <source>
        <dbReference type="ARBA" id="ARBA00022475"/>
    </source>
</evidence>
<evidence type="ECO:0000256" key="13">
    <source>
        <dbReference type="PROSITE-ProRule" id="PRU00460"/>
    </source>
</evidence>
<evidence type="ECO:0000256" key="3">
    <source>
        <dbReference type="ARBA" id="ARBA00022536"/>
    </source>
</evidence>
<dbReference type="PROSITE" id="PS00022">
    <property type="entry name" value="EGF_1"/>
    <property type="match status" value="8"/>
</dbReference>
<evidence type="ECO:0000256" key="10">
    <source>
        <dbReference type="ARBA" id="ARBA00038377"/>
    </source>
</evidence>
<keyword evidence="5" id="KW-0732">Signal</keyword>
<dbReference type="InterPro" id="IPR002049">
    <property type="entry name" value="LE_dom"/>
</dbReference>
<keyword evidence="8 14" id="KW-0472">Membrane</keyword>
<dbReference type="GO" id="GO:0005044">
    <property type="term" value="F:scavenger receptor activity"/>
    <property type="evidence" value="ECO:0007669"/>
    <property type="project" value="InterPro"/>
</dbReference>
<feature type="disulfide bond" evidence="11">
    <location>
        <begin position="554"/>
        <end position="563"/>
    </location>
</feature>
<keyword evidence="13" id="KW-0424">Laminin EGF-like domain</keyword>
<protein>
    <submittedName>
        <fullName evidence="18">Multiple epidermal growth factor-like domains protein 10</fullName>
    </submittedName>
</protein>
<evidence type="ECO:0000259" key="16">
    <source>
        <dbReference type="PROSITE" id="PS50027"/>
    </source>
</evidence>
<evidence type="ECO:0000256" key="8">
    <source>
        <dbReference type="ARBA" id="ARBA00023136"/>
    </source>
</evidence>
<dbReference type="PROSITE" id="PS50966">
    <property type="entry name" value="ZF_SWIM"/>
    <property type="match status" value="1"/>
</dbReference>
<reference evidence="18" key="1">
    <citation type="submission" date="2025-08" db="UniProtKB">
        <authorList>
            <consortium name="Ensembl"/>
        </authorList>
    </citation>
    <scope>IDENTIFICATION</scope>
</reference>
<keyword evidence="4 14" id="KW-0812">Transmembrane</keyword>
<evidence type="ECO:0000259" key="15">
    <source>
        <dbReference type="PROSITE" id="PS50026"/>
    </source>
</evidence>
<evidence type="ECO:0000313" key="19">
    <source>
        <dbReference type="Proteomes" id="UP000472270"/>
    </source>
</evidence>
<dbReference type="Proteomes" id="UP000472270">
    <property type="component" value="Unassembled WGS sequence"/>
</dbReference>
<evidence type="ECO:0000256" key="9">
    <source>
        <dbReference type="ARBA" id="ARBA00023157"/>
    </source>
</evidence>
<keyword evidence="3 11" id="KW-0245">EGF-like domain</keyword>
<dbReference type="Gene3D" id="2.10.25.10">
    <property type="entry name" value="Laminin"/>
    <property type="match status" value="1"/>
</dbReference>
<keyword evidence="6" id="KW-0677">Repeat</keyword>
<dbReference type="CDD" id="cd00055">
    <property type="entry name" value="EGF_Lam"/>
    <property type="match status" value="2"/>
</dbReference>
<dbReference type="Pfam" id="PF23106">
    <property type="entry name" value="EGF_Teneurin"/>
    <property type="match status" value="1"/>
</dbReference>
<evidence type="ECO:0000256" key="12">
    <source>
        <dbReference type="PROSITE-ProRule" id="PRU00325"/>
    </source>
</evidence>
<feature type="domain" description="EGF-like" evidence="15">
    <location>
        <begin position="443"/>
        <end position="478"/>
    </location>
</feature>
<evidence type="ECO:0000256" key="11">
    <source>
        <dbReference type="PROSITE-ProRule" id="PRU00076"/>
    </source>
</evidence>
<dbReference type="FunFam" id="2.170.300.10:FF:000041">
    <property type="entry name" value="Tyrosine protein kinase receptor tie-1, putative"/>
    <property type="match status" value="1"/>
</dbReference>
<evidence type="ECO:0000256" key="7">
    <source>
        <dbReference type="ARBA" id="ARBA00022989"/>
    </source>
</evidence>
<dbReference type="AlphaFoldDB" id="A0A673NCE7"/>
<feature type="disulfide bond" evidence="13">
    <location>
        <begin position="511"/>
        <end position="520"/>
    </location>
</feature>
<feature type="disulfide bond" evidence="11">
    <location>
        <begin position="468"/>
        <end position="477"/>
    </location>
</feature>
<dbReference type="InterPro" id="IPR013032">
    <property type="entry name" value="EGF-like_CS"/>
</dbReference>
<comment type="similarity">
    <text evidence="10">Belongs to the MEGF family.</text>
</comment>
<evidence type="ECO:0000256" key="5">
    <source>
        <dbReference type="ARBA" id="ARBA00022729"/>
    </source>
</evidence>
<feature type="disulfide bond" evidence="11">
    <location>
        <begin position="642"/>
        <end position="651"/>
    </location>
</feature>
<dbReference type="Gene3D" id="2.170.300.10">
    <property type="entry name" value="Tie2 ligand-binding domain superfamily"/>
    <property type="match status" value="5"/>
</dbReference>
<feature type="domain" description="SWIM-type" evidence="17">
    <location>
        <begin position="276"/>
        <end position="303"/>
    </location>
</feature>
<sequence>MFDSSSMEASVQPSLENGQCSHYPPYQHTVSGWHPVLIHISCLMQDASSNLFVFGSQTPFIICKVFYQNIFSISAMFKVFLCLPALFSLIAQCTEECAHGRCVSPDTCQCEPGWGGLDCSSGCESGHWGPHCSNRCQCKNGDLCNPITGACVCTDGYQGWRCEDQCEPGYYGKGCQLQCQCLNGATCHHETGECICAPGYMGPICGERCPSGSHGPQCEQRCPCQNGGTCHHITGECSCPAGWTVRCCTQGDRKGGEVGDKGKGSVCAQPCPFGKYGINCSKECSCRNGGLCDHITGQCQCMAGYRCHIHNVSLGIFVTKCRSVFLFFSCHPLTGECLCTAGWTGLYCNETCPPGYYGEGCSVQCQCTNGADCHSLTGACICAPGYTSDDCSQTCPPRLYGTNCTSTCHCHNQASCSPIDGSCICKEGWQGVDCSILCSSGTWGLSCNQTCLCANGAACDPIDGSCTCTSGWRGERCQQPCLDGTYGLECCERCDCNHADGCDPVSGFCRCLPGWTGIHCDSICPRGFWGPNCSMTCSCQNGGSCFPEDGTCVCAPGYRGTSCKRICPPGFYGYRCSQSCPQCVHSTGPCHHVTGHCECLAGFFGSLCNQVCPSGKYGKACAEICVCTNNGTCNPIDGSCQCFPGWTGDDCSQICPIGQWGPDCLNSCNCHNGAQCSAYDGECRCSLGWTGLYCTQRESLSHTNTHTFTVIKCTNKPLLCTCTLPHTHTHNKRCPSGFYGRDCAEVCRCQNGADLPDLLHIDFNIIIFCVSAALVMEELNPYTKISPSLGSERQSAGAVMGIIFLLLIIMAMLSLFVWFRQRQRDKGQEMPSVSYTPALRVTNTDYSLSEMDRDRTTNISSVMCVDYIKASMCSSSSCSLNSENPYATIRDPPGLACKHTESSYVEMKSPAHRDLTFCSSTSTTLTTASRNVYDVEPTVSVLQGPNGLATGFSQSPYDLPRNSHIPSHYDILPMQASPNTQTQDRQLRDLIF</sequence>
<evidence type="ECO:0000256" key="6">
    <source>
        <dbReference type="ARBA" id="ARBA00022737"/>
    </source>
</evidence>
<feature type="domain" description="EGF-like" evidence="15">
    <location>
        <begin position="617"/>
        <end position="652"/>
    </location>
</feature>
<feature type="domain" description="EGF-like" evidence="15">
    <location>
        <begin position="133"/>
        <end position="163"/>
    </location>
</feature>
<feature type="transmembrane region" description="Helical" evidence="14">
    <location>
        <begin position="797"/>
        <end position="819"/>
    </location>
</feature>
<reference evidence="18" key="2">
    <citation type="submission" date="2025-09" db="UniProtKB">
        <authorList>
            <consortium name="Ensembl"/>
        </authorList>
    </citation>
    <scope>IDENTIFICATION</scope>
</reference>
<feature type="domain" description="EGF-like" evidence="15">
    <location>
        <begin position="665"/>
        <end position="695"/>
    </location>
</feature>
<proteinExistence type="inferred from homology"/>
<dbReference type="GO" id="GO:0005886">
    <property type="term" value="C:plasma membrane"/>
    <property type="evidence" value="ECO:0007669"/>
    <property type="project" value="UniProtKB-SubCell"/>
</dbReference>
<dbReference type="PROSITE" id="PS50026">
    <property type="entry name" value="EGF_3"/>
    <property type="match status" value="6"/>
</dbReference>
<dbReference type="Pfam" id="PF00053">
    <property type="entry name" value="EGF_laminin"/>
    <property type="match status" value="4"/>
</dbReference>
<comment type="caution">
    <text evidence="11">Lacks conserved residue(s) required for the propagation of feature annotation.</text>
</comment>
<evidence type="ECO:0000313" key="18">
    <source>
        <dbReference type="Ensembl" id="ENSSRHP00000099770.1"/>
    </source>
</evidence>
<keyword evidence="12" id="KW-0862">Zinc</keyword>
<dbReference type="InterPro" id="IPR042635">
    <property type="entry name" value="MEGF10/SREC1/2-like"/>
</dbReference>
<keyword evidence="12" id="KW-0863">Zinc-finger</keyword>
<dbReference type="Pfam" id="PF23301">
    <property type="entry name" value="EGF_PEAR1L"/>
    <property type="match status" value="1"/>
</dbReference>
<dbReference type="PROSITE" id="PS50027">
    <property type="entry name" value="EGF_LAM_2"/>
    <property type="match status" value="1"/>
</dbReference>
<accession>A0A673NCE7</accession>
<dbReference type="InterPro" id="IPR000742">
    <property type="entry name" value="EGF"/>
</dbReference>